<organism evidence="1 2">
    <name type="scientific">Dendrobium thyrsiflorum</name>
    <name type="common">Pinecone-like raceme dendrobium</name>
    <name type="synonym">Orchid</name>
    <dbReference type="NCBI Taxonomy" id="117978"/>
    <lineage>
        <taxon>Eukaryota</taxon>
        <taxon>Viridiplantae</taxon>
        <taxon>Streptophyta</taxon>
        <taxon>Embryophyta</taxon>
        <taxon>Tracheophyta</taxon>
        <taxon>Spermatophyta</taxon>
        <taxon>Magnoliopsida</taxon>
        <taxon>Liliopsida</taxon>
        <taxon>Asparagales</taxon>
        <taxon>Orchidaceae</taxon>
        <taxon>Epidendroideae</taxon>
        <taxon>Malaxideae</taxon>
        <taxon>Dendrobiinae</taxon>
        <taxon>Dendrobium</taxon>
    </lineage>
</organism>
<name>A0ABD0U5P2_DENTH</name>
<dbReference type="EMBL" id="JANQDX010000017">
    <property type="protein sequence ID" value="KAL0907683.1"/>
    <property type="molecule type" value="Genomic_DNA"/>
</dbReference>
<comment type="caution">
    <text evidence="1">The sequence shown here is derived from an EMBL/GenBank/DDBJ whole genome shotgun (WGS) entry which is preliminary data.</text>
</comment>
<evidence type="ECO:0000313" key="1">
    <source>
        <dbReference type="EMBL" id="KAL0907683.1"/>
    </source>
</evidence>
<accession>A0ABD0U5P2</accession>
<sequence length="64" mass="7049">MIIGLTEFVISTELWVVGFQQDEGSSLVKQNRKKKSICYLGLSNAAQISRKSARNPAAVTVRIP</sequence>
<dbReference type="AlphaFoldDB" id="A0ABD0U5P2"/>
<keyword evidence="2" id="KW-1185">Reference proteome</keyword>
<gene>
    <name evidence="1" type="ORF">M5K25_022110</name>
</gene>
<protein>
    <submittedName>
        <fullName evidence="1">Uncharacterized protein</fullName>
    </submittedName>
</protein>
<proteinExistence type="predicted"/>
<evidence type="ECO:0000313" key="2">
    <source>
        <dbReference type="Proteomes" id="UP001552299"/>
    </source>
</evidence>
<reference evidence="1 2" key="1">
    <citation type="journal article" date="2024" name="Plant Biotechnol. J.">
        <title>Dendrobium thyrsiflorum genome and its molecular insights into genes involved in important horticultural traits.</title>
        <authorList>
            <person name="Chen B."/>
            <person name="Wang J.Y."/>
            <person name="Zheng P.J."/>
            <person name="Li K.L."/>
            <person name="Liang Y.M."/>
            <person name="Chen X.F."/>
            <person name="Zhang C."/>
            <person name="Zhao X."/>
            <person name="He X."/>
            <person name="Zhang G.Q."/>
            <person name="Liu Z.J."/>
            <person name="Xu Q."/>
        </authorList>
    </citation>
    <scope>NUCLEOTIDE SEQUENCE [LARGE SCALE GENOMIC DNA]</scope>
    <source>
        <strain evidence="1">GZMU011</strain>
    </source>
</reference>
<dbReference type="Proteomes" id="UP001552299">
    <property type="component" value="Unassembled WGS sequence"/>
</dbReference>